<reference evidence="3 4" key="1">
    <citation type="journal article" date="2011" name="Nat. Biotechnol.">
        <title>Comparative genomic analysis of the thermophilic biomass-degrading fungi Myceliophthora thermophila and Thielavia terrestris.</title>
        <authorList>
            <person name="Berka R.M."/>
            <person name="Grigoriev I.V."/>
            <person name="Otillar R."/>
            <person name="Salamov A."/>
            <person name="Grimwood J."/>
            <person name="Reid I."/>
            <person name="Ishmael N."/>
            <person name="John T."/>
            <person name="Darmond C."/>
            <person name="Moisan M.-C."/>
            <person name="Henrissat B."/>
            <person name="Coutinho P.M."/>
            <person name="Lombard V."/>
            <person name="Natvig D.O."/>
            <person name="Lindquist E."/>
            <person name="Schmutz J."/>
            <person name="Lucas S."/>
            <person name="Harris P."/>
            <person name="Powlowski J."/>
            <person name="Bellemare A."/>
            <person name="Taylor D."/>
            <person name="Butler G."/>
            <person name="de Vries R.P."/>
            <person name="Allijn I.E."/>
            <person name="van den Brink J."/>
            <person name="Ushinsky S."/>
            <person name="Storms R."/>
            <person name="Powell A.J."/>
            <person name="Paulsen I.T."/>
            <person name="Elbourne L.D.H."/>
            <person name="Baker S.E."/>
            <person name="Magnuson J."/>
            <person name="LaBoissiere S."/>
            <person name="Clutterbuck A.J."/>
            <person name="Martinez D."/>
            <person name="Wogulis M."/>
            <person name="de Leon A.L."/>
            <person name="Rey M.W."/>
            <person name="Tsang A."/>
        </authorList>
    </citation>
    <scope>NUCLEOTIDE SEQUENCE [LARGE SCALE GENOMIC DNA]</scope>
    <source>
        <strain evidence="4">ATCC 42464 / BCRC 31852 / DSM 1799</strain>
    </source>
</reference>
<feature type="coiled-coil region" evidence="1">
    <location>
        <begin position="242"/>
        <end position="276"/>
    </location>
</feature>
<dbReference type="Gene3D" id="1.20.1170.10">
    <property type="match status" value="1"/>
</dbReference>
<dbReference type="eggNOG" id="ENOG502S75S">
    <property type="taxonomic scope" value="Eukaryota"/>
</dbReference>
<gene>
    <name evidence="3" type="ORF">MYCTH_107763</name>
</gene>
<dbReference type="AlphaFoldDB" id="G2QDI0"/>
<organism evidence="3 4">
    <name type="scientific">Thermothelomyces thermophilus (strain ATCC 42464 / BCRC 31852 / DSM 1799)</name>
    <name type="common">Sporotrichum thermophile</name>
    <dbReference type="NCBI Taxonomy" id="573729"/>
    <lineage>
        <taxon>Eukaryota</taxon>
        <taxon>Fungi</taxon>
        <taxon>Dikarya</taxon>
        <taxon>Ascomycota</taxon>
        <taxon>Pezizomycotina</taxon>
        <taxon>Sordariomycetes</taxon>
        <taxon>Sordariomycetidae</taxon>
        <taxon>Sordariales</taxon>
        <taxon>Chaetomiaceae</taxon>
        <taxon>Thermothelomyces</taxon>
    </lineage>
</organism>
<feature type="coiled-coil region" evidence="1">
    <location>
        <begin position="114"/>
        <end position="191"/>
    </location>
</feature>
<evidence type="ECO:0000313" key="3">
    <source>
        <dbReference type="EMBL" id="AEO57492.1"/>
    </source>
</evidence>
<dbReference type="EMBL" id="CP003004">
    <property type="protein sequence ID" value="AEO57492.1"/>
    <property type="molecule type" value="Genomic_DNA"/>
</dbReference>
<evidence type="ECO:0000256" key="2">
    <source>
        <dbReference type="SAM" id="Phobius"/>
    </source>
</evidence>
<evidence type="ECO:0000256" key="1">
    <source>
        <dbReference type="SAM" id="Coils"/>
    </source>
</evidence>
<keyword evidence="4" id="KW-1185">Reference proteome</keyword>
<accession>G2QDI0</accession>
<dbReference type="SUPFAM" id="SSF58100">
    <property type="entry name" value="Bacterial hemolysins"/>
    <property type="match status" value="1"/>
</dbReference>
<keyword evidence="2" id="KW-0812">Transmembrane</keyword>
<dbReference type="VEuPathDB" id="FungiDB:MYCTH_107763"/>
<feature type="transmembrane region" description="Helical" evidence="2">
    <location>
        <begin position="219"/>
        <end position="240"/>
    </location>
</feature>
<dbReference type="RefSeq" id="XP_003662737.1">
    <property type="nucleotide sequence ID" value="XM_003662689.1"/>
</dbReference>
<keyword evidence="2" id="KW-1133">Transmembrane helix</keyword>
<proteinExistence type="predicted"/>
<evidence type="ECO:0000313" key="4">
    <source>
        <dbReference type="Proteomes" id="UP000007322"/>
    </source>
</evidence>
<keyword evidence="1" id="KW-0175">Coiled coil</keyword>
<sequence length="354" mass="38830">MATDAPPSYDSIISKVDNNIKQDPTVEGLKRAFDSLDDEEKTILAAREHEPIELNPEQLKQFHQGFSEGFSQVQEHLEWKAANCAEQCKKVATDFLNITDKLSSISSLDGSEESQKLVSDFKSLEKEAEDLEKEAQGIHDSFSNFLADIYEYTARFDSWAQKKEGSLNDKITQLNKDIQDLKKEISKITTAMIAIGAVAGFALPALAVGAAVAGPFAPLVIGIAIFAAVGTVASVTALAFKKSSLDHEIEAKEDEKKKAQEQLGKIQKARTELKDLGKSLDDDVNHIVGVINTAWKYCQADAVEIRRWLEQGQKDADLPPYMAIQLGKADGIYSVVGRYLRKYADALANTSGSS</sequence>
<dbReference type="OrthoDB" id="5103225at2759"/>
<dbReference type="GeneID" id="11507363"/>
<dbReference type="InParanoid" id="G2QDI0"/>
<name>G2QDI0_THET4</name>
<dbReference type="HOGENOM" id="CLU_054223_0_0_1"/>
<dbReference type="KEGG" id="mtm:MYCTH_107763"/>
<keyword evidence="2" id="KW-0472">Membrane</keyword>
<dbReference type="Proteomes" id="UP000007322">
    <property type="component" value="Chromosome 3"/>
</dbReference>
<dbReference type="OMA" id="DMYAKGQ"/>
<feature type="transmembrane region" description="Helical" evidence="2">
    <location>
        <begin position="191"/>
        <end position="213"/>
    </location>
</feature>
<protein>
    <submittedName>
        <fullName evidence="3">General substrate transporter-like protein</fullName>
    </submittedName>
</protein>